<dbReference type="SUPFAM" id="SSF46785">
    <property type="entry name" value="Winged helix' DNA-binding domain"/>
    <property type="match status" value="1"/>
</dbReference>
<keyword evidence="6" id="KW-1185">Reference proteome</keyword>
<dbReference type="Gene3D" id="1.10.10.10">
    <property type="entry name" value="Winged helix-like DNA-binding domain superfamily/Winged helix DNA-binding domain"/>
    <property type="match status" value="1"/>
</dbReference>
<dbReference type="Proteomes" id="UP000267077">
    <property type="component" value="Unassembled WGS sequence"/>
</dbReference>
<keyword evidence="2" id="KW-0238">DNA-binding</keyword>
<dbReference type="InterPro" id="IPR000835">
    <property type="entry name" value="HTH_MarR-typ"/>
</dbReference>
<proteinExistence type="predicted"/>
<dbReference type="AlphaFoldDB" id="A0A3S0PE07"/>
<dbReference type="Pfam" id="PF01047">
    <property type="entry name" value="MarR"/>
    <property type="match status" value="1"/>
</dbReference>
<dbReference type="PROSITE" id="PS01117">
    <property type="entry name" value="HTH_MARR_1"/>
    <property type="match status" value="1"/>
</dbReference>
<evidence type="ECO:0000256" key="2">
    <source>
        <dbReference type="ARBA" id="ARBA00023125"/>
    </source>
</evidence>
<feature type="domain" description="HTH marR-type" evidence="4">
    <location>
        <begin position="32"/>
        <end position="166"/>
    </location>
</feature>
<dbReference type="SMART" id="SM00347">
    <property type="entry name" value="HTH_MARR"/>
    <property type="match status" value="1"/>
</dbReference>
<dbReference type="InterPro" id="IPR036390">
    <property type="entry name" value="WH_DNA-bd_sf"/>
</dbReference>
<evidence type="ECO:0000313" key="6">
    <source>
        <dbReference type="Proteomes" id="UP000267077"/>
    </source>
</evidence>
<evidence type="ECO:0000256" key="1">
    <source>
        <dbReference type="ARBA" id="ARBA00023015"/>
    </source>
</evidence>
<comment type="caution">
    <text evidence="5">The sequence shown here is derived from an EMBL/GenBank/DDBJ whole genome shotgun (WGS) entry which is preliminary data.</text>
</comment>
<reference evidence="5 6" key="1">
    <citation type="submission" date="2018-12" db="EMBL/GenBank/DDBJ databases">
        <title>Dyella dinghuensis sp. nov. DHOA06 and Dyella choica sp. nov. 4M-K27, isolated from forest soil.</title>
        <authorList>
            <person name="Qiu L.-H."/>
            <person name="Gao Z.-H."/>
        </authorList>
    </citation>
    <scope>NUCLEOTIDE SEQUENCE [LARGE SCALE GENOMIC DNA]</scope>
    <source>
        <strain evidence="5 6">DHOA06</strain>
    </source>
</reference>
<evidence type="ECO:0000259" key="4">
    <source>
        <dbReference type="PROSITE" id="PS50995"/>
    </source>
</evidence>
<organism evidence="5 6">
    <name type="scientific">Dyella dinghuensis</name>
    <dbReference type="NCBI Taxonomy" id="1920169"/>
    <lineage>
        <taxon>Bacteria</taxon>
        <taxon>Pseudomonadati</taxon>
        <taxon>Pseudomonadota</taxon>
        <taxon>Gammaproteobacteria</taxon>
        <taxon>Lysobacterales</taxon>
        <taxon>Rhodanobacteraceae</taxon>
        <taxon>Dyella</taxon>
    </lineage>
</organism>
<dbReference type="GO" id="GO:0003677">
    <property type="term" value="F:DNA binding"/>
    <property type="evidence" value="ECO:0007669"/>
    <property type="project" value="UniProtKB-KW"/>
</dbReference>
<dbReference type="PANTHER" id="PTHR33164:SF43">
    <property type="entry name" value="HTH-TYPE TRANSCRIPTIONAL REPRESSOR YETL"/>
    <property type="match status" value="1"/>
</dbReference>
<dbReference type="PRINTS" id="PR00598">
    <property type="entry name" value="HTHMARR"/>
</dbReference>
<dbReference type="EMBL" id="RYZR01000002">
    <property type="protein sequence ID" value="RUL66491.1"/>
    <property type="molecule type" value="Genomic_DNA"/>
</dbReference>
<evidence type="ECO:0000313" key="5">
    <source>
        <dbReference type="EMBL" id="RUL66491.1"/>
    </source>
</evidence>
<dbReference type="PROSITE" id="PS50995">
    <property type="entry name" value="HTH_MARR_2"/>
    <property type="match status" value="1"/>
</dbReference>
<dbReference type="InterPro" id="IPR023187">
    <property type="entry name" value="Tscrpt_reg_MarR-type_CS"/>
</dbReference>
<name>A0A3S0PE07_9GAMM</name>
<dbReference type="GO" id="GO:0006950">
    <property type="term" value="P:response to stress"/>
    <property type="evidence" value="ECO:0007669"/>
    <property type="project" value="TreeGrafter"/>
</dbReference>
<dbReference type="OrthoDB" id="5951092at2"/>
<evidence type="ECO:0000256" key="3">
    <source>
        <dbReference type="ARBA" id="ARBA00023163"/>
    </source>
</evidence>
<sequence>MADDALASEQSFPTSYMREAYLRRFPLAAAQRLETVFTLRSVSQQINNVLNEWLEGTAGSPSRFQTLALLWAAGDRYVPHQEIIAALQVKRATVSALMFSLEQEGLVQSIGDENDRRRLLATLTEKGKSIIASALELNAQRLEKVLAGLSPDELQLLQSLLRRMRDGFIKVSDEKTKA</sequence>
<dbReference type="InterPro" id="IPR036388">
    <property type="entry name" value="WH-like_DNA-bd_sf"/>
</dbReference>
<dbReference type="PANTHER" id="PTHR33164">
    <property type="entry name" value="TRANSCRIPTIONAL REGULATOR, MARR FAMILY"/>
    <property type="match status" value="1"/>
</dbReference>
<dbReference type="InterPro" id="IPR039422">
    <property type="entry name" value="MarR/SlyA-like"/>
</dbReference>
<gene>
    <name evidence="5" type="ORF">EKH79_01280</name>
</gene>
<accession>A0A3S0PE07</accession>
<keyword evidence="3" id="KW-0804">Transcription</keyword>
<dbReference type="GO" id="GO:0003700">
    <property type="term" value="F:DNA-binding transcription factor activity"/>
    <property type="evidence" value="ECO:0007669"/>
    <property type="project" value="InterPro"/>
</dbReference>
<dbReference type="RefSeq" id="WP_126671988.1">
    <property type="nucleotide sequence ID" value="NZ_RYZR01000002.1"/>
</dbReference>
<protein>
    <submittedName>
        <fullName evidence="5">MarR family transcriptional regulator</fullName>
    </submittedName>
</protein>
<keyword evidence="1" id="KW-0805">Transcription regulation</keyword>